<organism evidence="3 4">
    <name type="scientific">Paenibacillus lacisoli</name>
    <dbReference type="NCBI Taxonomy" id="3064525"/>
    <lineage>
        <taxon>Bacteria</taxon>
        <taxon>Bacillati</taxon>
        <taxon>Bacillota</taxon>
        <taxon>Bacilli</taxon>
        <taxon>Bacillales</taxon>
        <taxon>Paenibacillaceae</taxon>
        <taxon>Paenibacillus</taxon>
    </lineage>
</organism>
<dbReference type="InterPro" id="IPR037923">
    <property type="entry name" value="HTH-like"/>
</dbReference>
<gene>
    <name evidence="3" type="ORF">Q5741_21285</name>
</gene>
<evidence type="ECO:0000313" key="4">
    <source>
        <dbReference type="Proteomes" id="UP001240171"/>
    </source>
</evidence>
<comment type="caution">
    <text evidence="3">The sequence shown here is derived from an EMBL/GenBank/DDBJ whole genome shotgun (WGS) entry which is preliminary data.</text>
</comment>
<dbReference type="InterPro" id="IPR013096">
    <property type="entry name" value="Cupin_2"/>
</dbReference>
<evidence type="ECO:0000259" key="2">
    <source>
        <dbReference type="Pfam" id="PF07883"/>
    </source>
</evidence>
<dbReference type="SUPFAM" id="SSF51215">
    <property type="entry name" value="Regulatory protein AraC"/>
    <property type="match status" value="1"/>
</dbReference>
<reference evidence="3 4" key="1">
    <citation type="submission" date="2023-07" db="EMBL/GenBank/DDBJ databases">
        <title>Paenibacillus sp. JX-17 nov. isolated from soil.</title>
        <authorList>
            <person name="Wan Y."/>
            <person name="Liu B."/>
        </authorList>
    </citation>
    <scope>NUCLEOTIDE SEQUENCE [LARGE SCALE GENOMIC DNA]</scope>
    <source>
        <strain evidence="3 4">JX-17</strain>
    </source>
</reference>
<dbReference type="Gene3D" id="2.60.120.10">
    <property type="entry name" value="Jelly Rolls"/>
    <property type="match status" value="1"/>
</dbReference>
<keyword evidence="1" id="KW-0238">DNA-binding</keyword>
<proteinExistence type="predicted"/>
<keyword evidence="4" id="KW-1185">Reference proteome</keyword>
<evidence type="ECO:0000256" key="1">
    <source>
        <dbReference type="ARBA" id="ARBA00023125"/>
    </source>
</evidence>
<dbReference type="InterPro" id="IPR014710">
    <property type="entry name" value="RmlC-like_jellyroll"/>
</dbReference>
<dbReference type="Pfam" id="PF07883">
    <property type="entry name" value="Cupin_2"/>
    <property type="match status" value="1"/>
</dbReference>
<accession>A0ABT9CI04</accession>
<feature type="domain" description="Cupin type-2" evidence="2">
    <location>
        <begin position="34"/>
        <end position="83"/>
    </location>
</feature>
<dbReference type="RefSeq" id="WP_305026134.1">
    <property type="nucleotide sequence ID" value="NZ_JAUQTB010000034.1"/>
</dbReference>
<dbReference type="Proteomes" id="UP001240171">
    <property type="component" value="Unassembled WGS sequence"/>
</dbReference>
<protein>
    <submittedName>
        <fullName evidence="3">Cupin domain-containing protein</fullName>
    </submittedName>
</protein>
<dbReference type="CDD" id="cd02208">
    <property type="entry name" value="cupin_RmlC-like"/>
    <property type="match status" value="1"/>
</dbReference>
<dbReference type="EMBL" id="JAUQTB010000034">
    <property type="protein sequence ID" value="MDO7908912.1"/>
    <property type="molecule type" value="Genomic_DNA"/>
</dbReference>
<name>A0ABT9CI04_9BACL</name>
<sequence length="142" mass="15907">MNEKQRGSDTKDFPAFPAAMLPRLVYIGKVDGNPNWNFPSHTHDNVSEMVYVSEGEGIIKIDGLPYAVKQGDLLVYNQGVIHEQCTSPICPLSLYYCGISNIQLEGVRPGNLIPEGVSPYIQTKEYTGKFRMCLKTKYYGKI</sequence>
<evidence type="ECO:0000313" key="3">
    <source>
        <dbReference type="EMBL" id="MDO7908912.1"/>
    </source>
</evidence>